<accession>A0AAV1GXV3</accession>
<feature type="region of interest" description="Disordered" evidence="1">
    <location>
        <begin position="115"/>
        <end position="134"/>
    </location>
</feature>
<keyword evidence="3" id="KW-1185">Reference proteome</keyword>
<proteinExistence type="predicted"/>
<dbReference type="Proteomes" id="UP001178508">
    <property type="component" value="Chromosome 18"/>
</dbReference>
<evidence type="ECO:0000313" key="3">
    <source>
        <dbReference type="Proteomes" id="UP001178508"/>
    </source>
</evidence>
<reference evidence="2" key="1">
    <citation type="submission" date="2023-08" db="EMBL/GenBank/DDBJ databases">
        <authorList>
            <person name="Alioto T."/>
            <person name="Alioto T."/>
            <person name="Gomez Garrido J."/>
        </authorList>
    </citation>
    <scope>NUCLEOTIDE SEQUENCE</scope>
</reference>
<protein>
    <submittedName>
        <fullName evidence="2">Uncharacterized protein</fullName>
    </submittedName>
</protein>
<evidence type="ECO:0000256" key="1">
    <source>
        <dbReference type="SAM" id="MobiDB-lite"/>
    </source>
</evidence>
<dbReference type="EMBL" id="OY660881">
    <property type="protein sequence ID" value="CAJ1078621.1"/>
    <property type="molecule type" value="Genomic_DNA"/>
</dbReference>
<sequence length="134" mass="14320">MQSTPQHLRSQIKHPNGSCDVRSAERSVASPAVCSVYVCVCVCVCVFEVTVASFHTKQGSGGYVSTLTAEKTTETRRFVRPEAREPAEDSWFFHLAASAMFPPAADLPAVSPEMEMSRGSTTAPSAAAPLARSV</sequence>
<evidence type="ECO:0000313" key="2">
    <source>
        <dbReference type="EMBL" id="CAJ1078621.1"/>
    </source>
</evidence>
<name>A0AAV1GXV3_XYRNO</name>
<organism evidence="2 3">
    <name type="scientific">Xyrichtys novacula</name>
    <name type="common">Pearly razorfish</name>
    <name type="synonym">Hemipteronotus novacula</name>
    <dbReference type="NCBI Taxonomy" id="13765"/>
    <lineage>
        <taxon>Eukaryota</taxon>
        <taxon>Metazoa</taxon>
        <taxon>Chordata</taxon>
        <taxon>Craniata</taxon>
        <taxon>Vertebrata</taxon>
        <taxon>Euteleostomi</taxon>
        <taxon>Actinopterygii</taxon>
        <taxon>Neopterygii</taxon>
        <taxon>Teleostei</taxon>
        <taxon>Neoteleostei</taxon>
        <taxon>Acanthomorphata</taxon>
        <taxon>Eupercaria</taxon>
        <taxon>Labriformes</taxon>
        <taxon>Labridae</taxon>
        <taxon>Xyrichtys</taxon>
    </lineage>
</organism>
<feature type="compositionally biased region" description="Low complexity" evidence="1">
    <location>
        <begin position="120"/>
        <end position="134"/>
    </location>
</feature>
<gene>
    <name evidence="2" type="ORF">XNOV1_A026600</name>
</gene>
<dbReference type="AlphaFoldDB" id="A0AAV1GXV3"/>